<reference evidence="1" key="2">
    <citation type="journal article" date="2015" name="Data Brief">
        <title>Shoot transcriptome of the giant reed, Arundo donax.</title>
        <authorList>
            <person name="Barrero R.A."/>
            <person name="Guerrero F.D."/>
            <person name="Moolhuijzen P."/>
            <person name="Goolsby J.A."/>
            <person name="Tidwell J."/>
            <person name="Bellgard S.E."/>
            <person name="Bellgard M.I."/>
        </authorList>
    </citation>
    <scope>NUCLEOTIDE SEQUENCE</scope>
    <source>
        <tissue evidence="1">Shoot tissue taken approximately 20 cm above the soil surface</tissue>
    </source>
</reference>
<protein>
    <submittedName>
        <fullName evidence="1">Uncharacterized protein</fullName>
    </submittedName>
</protein>
<name>A0A0A9B2I4_ARUDO</name>
<dbReference type="AlphaFoldDB" id="A0A0A9B2I4"/>
<reference evidence="1" key="1">
    <citation type="submission" date="2014-09" db="EMBL/GenBank/DDBJ databases">
        <authorList>
            <person name="Magalhaes I.L.F."/>
            <person name="Oliveira U."/>
            <person name="Santos F.R."/>
            <person name="Vidigal T.H.D.A."/>
            <person name="Brescovit A.D."/>
            <person name="Santos A.J."/>
        </authorList>
    </citation>
    <scope>NUCLEOTIDE SEQUENCE</scope>
    <source>
        <tissue evidence="1">Shoot tissue taken approximately 20 cm above the soil surface</tissue>
    </source>
</reference>
<organism evidence="1">
    <name type="scientific">Arundo donax</name>
    <name type="common">Giant reed</name>
    <name type="synonym">Donax arundinaceus</name>
    <dbReference type="NCBI Taxonomy" id="35708"/>
    <lineage>
        <taxon>Eukaryota</taxon>
        <taxon>Viridiplantae</taxon>
        <taxon>Streptophyta</taxon>
        <taxon>Embryophyta</taxon>
        <taxon>Tracheophyta</taxon>
        <taxon>Spermatophyta</taxon>
        <taxon>Magnoliopsida</taxon>
        <taxon>Liliopsida</taxon>
        <taxon>Poales</taxon>
        <taxon>Poaceae</taxon>
        <taxon>PACMAD clade</taxon>
        <taxon>Arundinoideae</taxon>
        <taxon>Arundineae</taxon>
        <taxon>Arundo</taxon>
    </lineage>
</organism>
<sequence length="38" mass="4584">MRLERISQLWRKIHFFAYSPVPCTFRNFCCHIGPISDN</sequence>
<evidence type="ECO:0000313" key="1">
    <source>
        <dbReference type="EMBL" id="JAD55390.1"/>
    </source>
</evidence>
<accession>A0A0A9B2I4</accession>
<proteinExistence type="predicted"/>
<dbReference type="EMBL" id="GBRH01242505">
    <property type="protein sequence ID" value="JAD55390.1"/>
    <property type="molecule type" value="Transcribed_RNA"/>
</dbReference>